<evidence type="ECO:0000256" key="6">
    <source>
        <dbReference type="SAM" id="Coils"/>
    </source>
</evidence>
<dbReference type="InterPro" id="IPR003594">
    <property type="entry name" value="HATPase_dom"/>
</dbReference>
<dbReference type="Gene3D" id="3.30.565.10">
    <property type="entry name" value="Histidine kinase-like ATPase, C-terminal domain"/>
    <property type="match status" value="1"/>
</dbReference>
<dbReference type="CDD" id="cd00075">
    <property type="entry name" value="HATPase"/>
    <property type="match status" value="1"/>
</dbReference>
<gene>
    <name evidence="9" type="ORF">NIES267_19310</name>
</gene>
<dbReference type="Pfam" id="PF13191">
    <property type="entry name" value="AAA_16"/>
    <property type="match status" value="1"/>
</dbReference>
<keyword evidence="4 9" id="KW-0808">Transferase</keyword>
<dbReference type="EMBL" id="AP018227">
    <property type="protein sequence ID" value="BAY82451.1"/>
    <property type="molecule type" value="Genomic_DNA"/>
</dbReference>
<evidence type="ECO:0000259" key="8">
    <source>
        <dbReference type="PROSITE" id="PS50109"/>
    </source>
</evidence>
<feature type="domain" description="Protein kinase" evidence="7">
    <location>
        <begin position="7"/>
        <end position="277"/>
    </location>
</feature>
<dbReference type="SMART" id="SM00220">
    <property type="entry name" value="S_TKc"/>
    <property type="match status" value="1"/>
</dbReference>
<dbReference type="Pfam" id="PF02518">
    <property type="entry name" value="HATPase_c"/>
    <property type="match status" value="1"/>
</dbReference>
<dbReference type="PROSITE" id="PS50011">
    <property type="entry name" value="PROTEIN_KINASE_DOM"/>
    <property type="match status" value="1"/>
</dbReference>
<dbReference type="PANTHER" id="PTHR43642">
    <property type="entry name" value="HYBRID SIGNAL TRANSDUCTION HISTIDINE KINASE G"/>
    <property type="match status" value="1"/>
</dbReference>
<dbReference type="Pfam" id="PF00069">
    <property type="entry name" value="Pkinase"/>
    <property type="match status" value="1"/>
</dbReference>
<feature type="domain" description="Histidine kinase" evidence="8">
    <location>
        <begin position="1560"/>
        <end position="1790"/>
    </location>
</feature>
<sequence length="1791" mass="202182">MTFVQGYHLDEELYNGSRTQVYRGIREHDQKSIVIKLLKSRYPSFNELLQFRNQYTITKGLNVTGIVRPYSLEAYQNSSALVMEDFGGISLREYIQVNNTISTEDILVIAMQIIETLHQLHQNRVIHKDIKPANILINPETKQIKLIDFSIASLLPKETQEIKNPTSLEGTLAYISPEQTGRMNRGIDYRSDFYALGVTLYELLTGELPFKSEDAMELVHCHIAKTPPVMKPHPNPLLIKEREQEIPQVLSAIVMKLMAKNAEDRYQSALGLKHDLEICLKQLKETGNINNFEIGKRDVYDRFIIPEKLYGRDDVVEELLTAFDRVSDGASELMLVAGFSGIGKTAVVNEVHKPIVKQRGYFIKGKFDQFNRNIPFSAFVQAFQGLMGQLLSESDTQLSIWKDRILQALGDNAGVIIEVIPQLERIIGKQPPVVELSGNAAQNRFNLLFQKFIQVFTTKEHPLVLFLDDLQWADSASLQLMQLLMSGNEKDYLLLIGAYRDNEVFPAHPLILSLDDIRKTEAKINLITLTPLNQDSLNKLVADTLNCSLKISQPLTQLIHQKTQGNPFFSTQFLKSLYEDGLIKFDFDTSSWECDITQVRGLALTDDVVEFMALRLQKLPEATQNVLKLAACIGNQFDLATLAIVCEKSVAETAVDLWKSLQEGLILPQSEVYKFYLDSETDNQELQNEQIENYNSKYKFLHDRVQQAAYYLIPQKQKQKTHYDIGKLLLNNTAESDLEKNIFEIVNQLNIGIDLITNAVEQNQLAKLNLMAGCKAKAATAYSSAMNYLTSGINLLLPTSWEDCYELTLRLYQEAVEAAYLTTKFEEMNQLVKEIHNSAKTLLDRIKVYEVEIQAHMAQNQYLEAIDTGFQVLKLLGIDFPEAPTQSDIEAGMAKTFANLAGRNPLELVDIPVMSDDSKIAALRILNCVFPCAYQAAPQLLALLVMEQVNLSMTYGNSPISASGYGSWALILCGIVGDIETGYQFGQLALSLLERFNSKEIQAGTIFLVNADVRHYREHVRETLASLQSSYSIGLETGDVKFAALATNIYIYHSYLSGNNLLEVNQKIDNYNQFLYQFKQTNNIYVSQQLQQAITNLLTQVESPYKLTGEVYNQEEMLPVHQQGNDATTIYYVYFNQLTLNYLFGNFEQALKYAAEAEKYLMGVTGNLVVPVFYFYDSLIQLATYQVIDVNLEAILNKIKANQEKMQHWSKYAPMNFQHKLDLVEAEKHRILDEKITAIELYEKAISGAKENEYVQEEGLANELAAKFYLEWEKQTIAATYMQQAYYCYARWGAKAKTDDLEKSYPELLQPILQQETQAGNFTDSLSKITTPNVSIHNSKSTINSTGTNVNTFLDFASILKISQTLSRTIELNQLLTQFTQIILQNSGASRCALILPNSNLQWYVEAIATPEETELCYQALENNPNLPTTLIQYVKNTQEMVLIEDLNTELPVIDKYLLEKQPKSILCLPLLNQGNIIGILYLKNKLTSGVFTKDRIVMLEFLCTQAAISLENARLYNNLEQKVQQRTKELSQTLEQLKATQNKLVESEKMAALGGLVAGVAHEINTPVGTSITVASNLAARTEDFVNNIEAGQLKRSVLNSYLKTAQESSNLLVQNLHRAGELVNSFKQVAVDQTNLELREFGIKEYIQEVLLSLGTELKQSPHEITVKGENPTIRTYAGSLAQVVTNLVMNSLIHAYPEQKQGQLNFEIIASDEKIKLIYSDDGCGIPEENLSKIFEPFFTTKRNQGGTGLGLHIVYNLITHKLQGSLDIDSQIGKGTKFMFILPSIID</sequence>
<keyword evidence="10" id="KW-1185">Reference proteome</keyword>
<dbReference type="SMART" id="SM00387">
    <property type="entry name" value="HATPase_c"/>
    <property type="match status" value="1"/>
</dbReference>
<organism evidence="9 10">
    <name type="scientific">Calothrix parasitica NIES-267</name>
    <dbReference type="NCBI Taxonomy" id="1973488"/>
    <lineage>
        <taxon>Bacteria</taxon>
        <taxon>Bacillati</taxon>
        <taxon>Cyanobacteriota</taxon>
        <taxon>Cyanophyceae</taxon>
        <taxon>Nostocales</taxon>
        <taxon>Calotrichaceae</taxon>
        <taxon>Calothrix</taxon>
    </lineage>
</organism>
<keyword evidence="5" id="KW-0902">Two-component regulatory system</keyword>
<dbReference type="InterPro" id="IPR029016">
    <property type="entry name" value="GAF-like_dom_sf"/>
</dbReference>
<dbReference type="OrthoDB" id="9801841at2"/>
<dbReference type="InterPro" id="IPR053159">
    <property type="entry name" value="Hybrid_Histidine_Kinase"/>
</dbReference>
<dbReference type="SUPFAM" id="SSF55874">
    <property type="entry name" value="ATPase domain of HSP90 chaperone/DNA topoisomerase II/histidine kinase"/>
    <property type="match status" value="1"/>
</dbReference>
<dbReference type="PROSITE" id="PS00108">
    <property type="entry name" value="PROTEIN_KINASE_ST"/>
    <property type="match status" value="1"/>
</dbReference>
<dbReference type="CDD" id="cd00082">
    <property type="entry name" value="HisKA"/>
    <property type="match status" value="1"/>
</dbReference>
<dbReference type="SUPFAM" id="SSF52540">
    <property type="entry name" value="P-loop containing nucleoside triphosphate hydrolases"/>
    <property type="match status" value="1"/>
</dbReference>
<evidence type="ECO:0000256" key="4">
    <source>
        <dbReference type="ARBA" id="ARBA00022777"/>
    </source>
</evidence>
<dbReference type="Gene3D" id="1.10.510.10">
    <property type="entry name" value="Transferase(Phosphotransferase) domain 1"/>
    <property type="match status" value="1"/>
</dbReference>
<dbReference type="Gene3D" id="3.30.200.20">
    <property type="entry name" value="Phosphorylase Kinase, domain 1"/>
    <property type="match status" value="1"/>
</dbReference>
<dbReference type="InterPro" id="IPR041664">
    <property type="entry name" value="AAA_16"/>
</dbReference>
<evidence type="ECO:0000256" key="3">
    <source>
        <dbReference type="ARBA" id="ARBA00022553"/>
    </source>
</evidence>
<feature type="coiled-coil region" evidence="6">
    <location>
        <begin position="1517"/>
        <end position="1551"/>
    </location>
</feature>
<reference evidence="9 10" key="1">
    <citation type="submission" date="2017-06" db="EMBL/GenBank/DDBJ databases">
        <title>Genome sequencing of cyanobaciteial culture collection at National Institute for Environmental Studies (NIES).</title>
        <authorList>
            <person name="Hirose Y."/>
            <person name="Shimura Y."/>
            <person name="Fujisawa T."/>
            <person name="Nakamura Y."/>
            <person name="Kawachi M."/>
        </authorList>
    </citation>
    <scope>NUCLEOTIDE SEQUENCE [LARGE SCALE GENOMIC DNA]</scope>
    <source>
        <strain evidence="9 10">NIES-267</strain>
    </source>
</reference>
<dbReference type="GO" id="GO:0005524">
    <property type="term" value="F:ATP binding"/>
    <property type="evidence" value="ECO:0007669"/>
    <property type="project" value="InterPro"/>
</dbReference>
<protein>
    <recommendedName>
        <fullName evidence="2">histidine kinase</fullName>
        <ecNumber evidence="2">2.7.13.3</ecNumber>
    </recommendedName>
</protein>
<dbReference type="InterPro" id="IPR005467">
    <property type="entry name" value="His_kinase_dom"/>
</dbReference>
<dbReference type="InterPro" id="IPR011009">
    <property type="entry name" value="Kinase-like_dom_sf"/>
</dbReference>
<evidence type="ECO:0000256" key="1">
    <source>
        <dbReference type="ARBA" id="ARBA00000085"/>
    </source>
</evidence>
<dbReference type="PANTHER" id="PTHR43642:SF1">
    <property type="entry name" value="HYBRID SIGNAL TRANSDUCTION HISTIDINE KINASE G"/>
    <property type="match status" value="1"/>
</dbReference>
<dbReference type="InterPro" id="IPR036890">
    <property type="entry name" value="HATPase_C_sf"/>
</dbReference>
<dbReference type="PRINTS" id="PR00344">
    <property type="entry name" value="BCTRLSENSOR"/>
</dbReference>
<keyword evidence="4 9" id="KW-0418">Kinase</keyword>
<keyword evidence="3" id="KW-0597">Phosphoprotein</keyword>
<comment type="catalytic activity">
    <reaction evidence="1">
        <text>ATP + protein L-histidine = ADP + protein N-phospho-L-histidine.</text>
        <dbReference type="EC" id="2.7.13.3"/>
    </reaction>
</comment>
<evidence type="ECO:0000256" key="5">
    <source>
        <dbReference type="ARBA" id="ARBA00023012"/>
    </source>
</evidence>
<evidence type="ECO:0000313" key="10">
    <source>
        <dbReference type="Proteomes" id="UP000218418"/>
    </source>
</evidence>
<dbReference type="EC" id="2.7.13.3" evidence="2"/>
<dbReference type="Gene3D" id="3.30.450.40">
    <property type="match status" value="1"/>
</dbReference>
<evidence type="ECO:0000256" key="2">
    <source>
        <dbReference type="ARBA" id="ARBA00012438"/>
    </source>
</evidence>
<evidence type="ECO:0000259" key="7">
    <source>
        <dbReference type="PROSITE" id="PS50011"/>
    </source>
</evidence>
<dbReference type="Proteomes" id="UP000218418">
    <property type="component" value="Chromosome"/>
</dbReference>
<dbReference type="InterPro" id="IPR003661">
    <property type="entry name" value="HisK_dim/P_dom"/>
</dbReference>
<dbReference type="InterPro" id="IPR004358">
    <property type="entry name" value="Sig_transdc_His_kin-like_C"/>
</dbReference>
<dbReference type="Gene3D" id="1.10.287.130">
    <property type="match status" value="1"/>
</dbReference>
<proteinExistence type="predicted"/>
<keyword evidence="6" id="KW-0175">Coiled coil</keyword>
<dbReference type="InterPro" id="IPR000719">
    <property type="entry name" value="Prot_kinase_dom"/>
</dbReference>
<dbReference type="SMART" id="SM00065">
    <property type="entry name" value="GAF"/>
    <property type="match status" value="1"/>
</dbReference>
<accession>A0A1Z4LMI0</accession>
<dbReference type="SUPFAM" id="SSF56112">
    <property type="entry name" value="Protein kinase-like (PK-like)"/>
    <property type="match status" value="1"/>
</dbReference>
<dbReference type="PROSITE" id="PS50109">
    <property type="entry name" value="HIS_KIN"/>
    <property type="match status" value="1"/>
</dbReference>
<dbReference type="Pfam" id="PF01590">
    <property type="entry name" value="GAF"/>
    <property type="match status" value="1"/>
</dbReference>
<dbReference type="InterPro" id="IPR008271">
    <property type="entry name" value="Ser/Thr_kinase_AS"/>
</dbReference>
<dbReference type="Gene3D" id="3.40.50.300">
    <property type="entry name" value="P-loop containing nucleotide triphosphate hydrolases"/>
    <property type="match status" value="1"/>
</dbReference>
<dbReference type="InterPro" id="IPR003018">
    <property type="entry name" value="GAF"/>
</dbReference>
<evidence type="ECO:0000313" key="9">
    <source>
        <dbReference type="EMBL" id="BAY82451.1"/>
    </source>
</evidence>
<name>A0A1Z4LMI0_9CYAN</name>
<dbReference type="SUPFAM" id="SSF55781">
    <property type="entry name" value="GAF domain-like"/>
    <property type="match status" value="1"/>
</dbReference>
<dbReference type="CDD" id="cd14014">
    <property type="entry name" value="STKc_PknB_like"/>
    <property type="match status" value="1"/>
</dbReference>
<dbReference type="GO" id="GO:0000155">
    <property type="term" value="F:phosphorelay sensor kinase activity"/>
    <property type="evidence" value="ECO:0007669"/>
    <property type="project" value="InterPro"/>
</dbReference>
<dbReference type="InterPro" id="IPR027417">
    <property type="entry name" value="P-loop_NTPase"/>
</dbReference>